<sequence>MPDINWLRRNCLLKDALQGMVNGRRVRGRRRYQMIDDIKIYGSYAEIKRKAENGKDWRTLGLQIGPILPDSKAAILSIVSKHTPSSQTAEITKILSLDKRIVFQWIPSHCGILGNENADALAKKGSTATYIPVTKSTFRVGSTRSLDQWSSTRCPVTSSQAALKPAALVFRCRGHSGGLRWWLLFRDYYTPTTSYYF</sequence>
<proteinExistence type="predicted"/>
<evidence type="ECO:0000313" key="2">
    <source>
        <dbReference type="Proteomes" id="UP001148838"/>
    </source>
</evidence>
<dbReference type="Proteomes" id="UP001148838">
    <property type="component" value="Unassembled WGS sequence"/>
</dbReference>
<evidence type="ECO:0000313" key="1">
    <source>
        <dbReference type="EMBL" id="KAJ4439409.1"/>
    </source>
</evidence>
<name>A0ABQ8SZ12_PERAM</name>
<keyword evidence="2" id="KW-1185">Reference proteome</keyword>
<accession>A0ABQ8SZ12</accession>
<gene>
    <name evidence="1" type="ORF">ANN_07533</name>
</gene>
<dbReference type="InterPro" id="IPR036397">
    <property type="entry name" value="RNaseH_sf"/>
</dbReference>
<dbReference type="EMBL" id="JAJSOF020000017">
    <property type="protein sequence ID" value="KAJ4439409.1"/>
    <property type="molecule type" value="Genomic_DNA"/>
</dbReference>
<comment type="caution">
    <text evidence="1">The sequence shown here is derived from an EMBL/GenBank/DDBJ whole genome shotgun (WGS) entry which is preliminary data.</text>
</comment>
<dbReference type="SUPFAM" id="SSF53098">
    <property type="entry name" value="Ribonuclease H-like"/>
    <property type="match status" value="1"/>
</dbReference>
<dbReference type="InterPro" id="IPR012337">
    <property type="entry name" value="RNaseH-like_sf"/>
</dbReference>
<evidence type="ECO:0008006" key="3">
    <source>
        <dbReference type="Google" id="ProtNLM"/>
    </source>
</evidence>
<reference evidence="1 2" key="1">
    <citation type="journal article" date="2022" name="Allergy">
        <title>Genome assembly and annotation of Periplaneta americana reveal a comprehensive cockroach allergen profile.</title>
        <authorList>
            <person name="Wang L."/>
            <person name="Xiong Q."/>
            <person name="Saelim N."/>
            <person name="Wang L."/>
            <person name="Nong W."/>
            <person name="Wan A.T."/>
            <person name="Shi M."/>
            <person name="Liu X."/>
            <person name="Cao Q."/>
            <person name="Hui J.H.L."/>
            <person name="Sookrung N."/>
            <person name="Leung T.F."/>
            <person name="Tungtrongchitr A."/>
            <person name="Tsui S.K.W."/>
        </authorList>
    </citation>
    <scope>NUCLEOTIDE SEQUENCE [LARGE SCALE GENOMIC DNA]</scope>
    <source>
        <strain evidence="1">PWHHKU_190912</strain>
    </source>
</reference>
<dbReference type="Gene3D" id="3.30.420.10">
    <property type="entry name" value="Ribonuclease H-like superfamily/Ribonuclease H"/>
    <property type="match status" value="1"/>
</dbReference>
<protein>
    <recommendedName>
        <fullName evidence="3">RNase H type-1 domain-containing protein</fullName>
    </recommendedName>
</protein>
<organism evidence="1 2">
    <name type="scientific">Periplaneta americana</name>
    <name type="common">American cockroach</name>
    <name type="synonym">Blatta americana</name>
    <dbReference type="NCBI Taxonomy" id="6978"/>
    <lineage>
        <taxon>Eukaryota</taxon>
        <taxon>Metazoa</taxon>
        <taxon>Ecdysozoa</taxon>
        <taxon>Arthropoda</taxon>
        <taxon>Hexapoda</taxon>
        <taxon>Insecta</taxon>
        <taxon>Pterygota</taxon>
        <taxon>Neoptera</taxon>
        <taxon>Polyneoptera</taxon>
        <taxon>Dictyoptera</taxon>
        <taxon>Blattodea</taxon>
        <taxon>Blattoidea</taxon>
        <taxon>Blattidae</taxon>
        <taxon>Blattinae</taxon>
        <taxon>Periplaneta</taxon>
    </lineage>
</organism>